<evidence type="ECO:0000256" key="5">
    <source>
        <dbReference type="ARBA" id="ARBA00023172"/>
    </source>
</evidence>
<keyword evidence="5" id="KW-0233">DNA recombination</keyword>
<sequence>MITDHKIGKMCYPDANHGIDSPMFKQRPLEETSPYVWLDGKYVKVREGDRKILGFDIGLSEDAAFWTAFFWELVARSLSAAYSWSSVTLTRTFRRRSVR</sequence>
<feature type="non-terminal residue" evidence="6">
    <location>
        <position position="99"/>
    </location>
</feature>
<dbReference type="GO" id="GO:0003677">
    <property type="term" value="F:DNA binding"/>
    <property type="evidence" value="ECO:0007669"/>
    <property type="project" value="UniProtKB-KW"/>
</dbReference>
<keyword evidence="3" id="KW-0815">Transposition</keyword>
<dbReference type="GO" id="GO:0006313">
    <property type="term" value="P:DNA transposition"/>
    <property type="evidence" value="ECO:0007669"/>
    <property type="project" value="InterPro"/>
</dbReference>
<proteinExistence type="inferred from homology"/>
<evidence type="ECO:0000256" key="1">
    <source>
        <dbReference type="ARBA" id="ARBA00002190"/>
    </source>
</evidence>
<evidence type="ECO:0000256" key="4">
    <source>
        <dbReference type="ARBA" id="ARBA00023125"/>
    </source>
</evidence>
<evidence type="ECO:0000313" key="7">
    <source>
        <dbReference type="Proteomes" id="UP000242972"/>
    </source>
</evidence>
<gene>
    <name evidence="6" type="ORF">C7B46_18615</name>
</gene>
<accession>A0A2T2X513</accession>
<keyword evidence="4" id="KW-0238">DNA-binding</keyword>
<dbReference type="Pfam" id="PF00872">
    <property type="entry name" value="Transposase_mut"/>
    <property type="match status" value="1"/>
</dbReference>
<reference evidence="6 7" key="1">
    <citation type="journal article" date="2014" name="BMC Genomics">
        <title>Comparison of environmental and isolate Sulfobacillus genomes reveals diverse carbon, sulfur, nitrogen, and hydrogen metabolisms.</title>
        <authorList>
            <person name="Justice N.B."/>
            <person name="Norman A."/>
            <person name="Brown C.T."/>
            <person name="Singh A."/>
            <person name="Thomas B.C."/>
            <person name="Banfield J.F."/>
        </authorList>
    </citation>
    <scope>NUCLEOTIDE SEQUENCE [LARGE SCALE GENOMIC DNA]</scope>
    <source>
        <strain evidence="6">AMDSBA4</strain>
    </source>
</reference>
<evidence type="ECO:0000256" key="3">
    <source>
        <dbReference type="ARBA" id="ARBA00022578"/>
    </source>
</evidence>
<protein>
    <submittedName>
        <fullName evidence="6">Uncharacterized protein</fullName>
    </submittedName>
</protein>
<dbReference type="AlphaFoldDB" id="A0A2T2X513"/>
<comment type="caution">
    <text evidence="6">The sequence shown here is derived from an EMBL/GenBank/DDBJ whole genome shotgun (WGS) entry which is preliminary data.</text>
</comment>
<evidence type="ECO:0000313" key="6">
    <source>
        <dbReference type="EMBL" id="PSR29579.1"/>
    </source>
</evidence>
<organism evidence="6 7">
    <name type="scientific">Sulfobacillus benefaciens</name>
    <dbReference type="NCBI Taxonomy" id="453960"/>
    <lineage>
        <taxon>Bacteria</taxon>
        <taxon>Bacillati</taxon>
        <taxon>Bacillota</taxon>
        <taxon>Clostridia</taxon>
        <taxon>Eubacteriales</taxon>
        <taxon>Clostridiales Family XVII. Incertae Sedis</taxon>
        <taxon>Sulfobacillus</taxon>
    </lineage>
</organism>
<dbReference type="Proteomes" id="UP000242972">
    <property type="component" value="Unassembled WGS sequence"/>
</dbReference>
<dbReference type="InterPro" id="IPR001207">
    <property type="entry name" value="Transposase_mutator"/>
</dbReference>
<name>A0A2T2X513_9FIRM</name>
<comment type="function">
    <text evidence="1">Required for the transposition of the insertion element.</text>
</comment>
<dbReference type="GO" id="GO:0004803">
    <property type="term" value="F:transposase activity"/>
    <property type="evidence" value="ECO:0007669"/>
    <property type="project" value="InterPro"/>
</dbReference>
<comment type="similarity">
    <text evidence="2">Belongs to the transposase mutator family.</text>
</comment>
<evidence type="ECO:0000256" key="2">
    <source>
        <dbReference type="ARBA" id="ARBA00010961"/>
    </source>
</evidence>
<dbReference type="EMBL" id="PXYW01000088">
    <property type="protein sequence ID" value="PSR29579.1"/>
    <property type="molecule type" value="Genomic_DNA"/>
</dbReference>